<comment type="caution">
    <text evidence="2">The sequence shown here is derived from an EMBL/GenBank/DDBJ whole genome shotgun (WGS) entry which is preliminary data.</text>
</comment>
<name>A0ABP8SNT9_9ACTN</name>
<keyword evidence="3" id="KW-1185">Reference proteome</keyword>
<organism evidence="2 3">
    <name type="scientific">Micromonospora coerulea</name>
    <dbReference type="NCBI Taxonomy" id="47856"/>
    <lineage>
        <taxon>Bacteria</taxon>
        <taxon>Bacillati</taxon>
        <taxon>Actinomycetota</taxon>
        <taxon>Actinomycetes</taxon>
        <taxon>Micromonosporales</taxon>
        <taxon>Micromonosporaceae</taxon>
        <taxon>Micromonospora</taxon>
    </lineage>
</organism>
<reference evidence="3" key="1">
    <citation type="journal article" date="2019" name="Int. J. Syst. Evol. Microbiol.">
        <title>The Global Catalogue of Microorganisms (GCM) 10K type strain sequencing project: providing services to taxonomists for standard genome sequencing and annotation.</title>
        <authorList>
            <consortium name="The Broad Institute Genomics Platform"/>
            <consortium name="The Broad Institute Genome Sequencing Center for Infectious Disease"/>
            <person name="Wu L."/>
            <person name="Ma J."/>
        </authorList>
    </citation>
    <scope>NUCLEOTIDE SEQUENCE [LARGE SCALE GENOMIC DNA]</scope>
    <source>
        <strain evidence="3">JCM 3175</strain>
    </source>
</reference>
<protein>
    <recommendedName>
        <fullName evidence="4">Lipoprotein</fullName>
    </recommendedName>
</protein>
<evidence type="ECO:0000313" key="2">
    <source>
        <dbReference type="EMBL" id="GAA4571619.1"/>
    </source>
</evidence>
<accession>A0ABP8SNT9</accession>
<evidence type="ECO:0000313" key="3">
    <source>
        <dbReference type="Proteomes" id="UP001500307"/>
    </source>
</evidence>
<proteinExistence type="predicted"/>
<feature type="region of interest" description="Disordered" evidence="1">
    <location>
        <begin position="1"/>
        <end position="22"/>
    </location>
</feature>
<evidence type="ECO:0008006" key="4">
    <source>
        <dbReference type="Google" id="ProtNLM"/>
    </source>
</evidence>
<feature type="compositionally biased region" description="Polar residues" evidence="1">
    <location>
        <begin position="1"/>
        <end position="20"/>
    </location>
</feature>
<dbReference type="EMBL" id="BAABGU010000017">
    <property type="protein sequence ID" value="GAA4571619.1"/>
    <property type="molecule type" value="Genomic_DNA"/>
</dbReference>
<gene>
    <name evidence="2" type="ORF">GCM10023176_32710</name>
</gene>
<dbReference type="Proteomes" id="UP001500307">
    <property type="component" value="Unassembled WGS sequence"/>
</dbReference>
<evidence type="ECO:0000256" key="1">
    <source>
        <dbReference type="SAM" id="MobiDB-lite"/>
    </source>
</evidence>
<sequence length="144" mass="13905">MAGCNDGNNSAGDSAKSGGNTAATAPAIAASATASGAPATDADTKAACTTISGDIRTTMAKVAKAEKIGPPAGHSAVSAEYSAGAAGLYAHMFTASTQVNDAAKQVATAMSDLADTYATAPGKTPSKTALNTAVKQFQATCATS</sequence>